<keyword evidence="1" id="KW-0812">Transmembrane</keyword>
<dbReference type="NCBIfam" id="TIGR02832">
    <property type="entry name" value="spo_yunB"/>
    <property type="match status" value="1"/>
</dbReference>
<dbReference type="Proteomes" id="UP001596022">
    <property type="component" value="Unassembled WGS sequence"/>
</dbReference>
<keyword evidence="3" id="KW-1185">Reference proteome</keyword>
<organism evidence="2 3">
    <name type="scientific">Camelliibacillus cellulosilyticus</name>
    <dbReference type="NCBI Taxonomy" id="2174486"/>
    <lineage>
        <taxon>Bacteria</taxon>
        <taxon>Bacillati</taxon>
        <taxon>Bacillota</taxon>
        <taxon>Bacilli</taxon>
        <taxon>Bacillales</taxon>
        <taxon>Sporolactobacillaceae</taxon>
        <taxon>Camelliibacillus</taxon>
    </lineage>
</organism>
<dbReference type="PIRSF" id="PIRSF021383">
    <property type="entry name" value="YunB"/>
    <property type="match status" value="1"/>
</dbReference>
<keyword evidence="1" id="KW-1133">Transmembrane helix</keyword>
<dbReference type="EMBL" id="JBHSFW010000001">
    <property type="protein sequence ID" value="MFC4618482.1"/>
    <property type="molecule type" value="Genomic_DNA"/>
</dbReference>
<feature type="transmembrane region" description="Helical" evidence="1">
    <location>
        <begin position="21"/>
        <end position="42"/>
    </location>
</feature>
<sequence length="261" mass="29555">MFKVKRMQRRRLTEKKPIGAGHIFAIAMCLFVAATFWAIWLIDARLKPTLEELAQNEAEQAVRYAINYGLSDVSLEDMANGAQFDKEKIIQQNNNFFIKSYNSEGQLTVVTLDTNAVRKYLHEKTERIQQFMRKVEAGKITIQHNAKQIIQINDKPLGVSSIIPLGRITDTALVGNLGPKIPVHFELMSHVLTNTKRHLKQTGINNIQLQLDIHVAVDVRIVMPFSTTPKVLEQNIPIAEIFIEGETPKYYGSSPSNSETK</sequence>
<accession>A0ABV9GKF6</accession>
<evidence type="ECO:0000256" key="1">
    <source>
        <dbReference type="SAM" id="Phobius"/>
    </source>
</evidence>
<gene>
    <name evidence="2" type="primary">yunB</name>
    <name evidence="2" type="ORF">ACFO4N_07010</name>
</gene>
<name>A0ABV9GKF6_9BACL</name>
<keyword evidence="1" id="KW-0472">Membrane</keyword>
<proteinExistence type="predicted"/>
<evidence type="ECO:0000313" key="2">
    <source>
        <dbReference type="EMBL" id="MFC4618482.1"/>
    </source>
</evidence>
<protein>
    <submittedName>
        <fullName evidence="2">Sporulation protein YunB</fullName>
    </submittedName>
</protein>
<dbReference type="RefSeq" id="WP_376845465.1">
    <property type="nucleotide sequence ID" value="NZ_JBHSFW010000001.1"/>
</dbReference>
<comment type="caution">
    <text evidence="2">The sequence shown here is derived from an EMBL/GenBank/DDBJ whole genome shotgun (WGS) entry which is preliminary data.</text>
</comment>
<dbReference type="Pfam" id="PF09560">
    <property type="entry name" value="Spore_YunB"/>
    <property type="match status" value="1"/>
</dbReference>
<evidence type="ECO:0000313" key="3">
    <source>
        <dbReference type="Proteomes" id="UP001596022"/>
    </source>
</evidence>
<reference evidence="3" key="1">
    <citation type="journal article" date="2019" name="Int. J. Syst. Evol. Microbiol.">
        <title>The Global Catalogue of Microorganisms (GCM) 10K type strain sequencing project: providing services to taxonomists for standard genome sequencing and annotation.</title>
        <authorList>
            <consortium name="The Broad Institute Genomics Platform"/>
            <consortium name="The Broad Institute Genome Sequencing Center for Infectious Disease"/>
            <person name="Wu L."/>
            <person name="Ma J."/>
        </authorList>
    </citation>
    <scope>NUCLEOTIDE SEQUENCE [LARGE SCALE GENOMIC DNA]</scope>
    <source>
        <strain evidence="3">CGMCC 1.16306</strain>
    </source>
</reference>
<dbReference type="InterPro" id="IPR014197">
    <property type="entry name" value="Sporulation_prot_YunB"/>
</dbReference>